<dbReference type="GO" id="GO:0006935">
    <property type="term" value="P:chemotaxis"/>
    <property type="evidence" value="ECO:0007669"/>
    <property type="project" value="UniProtKB-KW"/>
</dbReference>
<reference evidence="11 14" key="1">
    <citation type="submission" date="2019-11" db="EMBL/GenBank/DDBJ databases">
        <title>Erwinia sp. nov., isolated from feces of birds in Tibet plateau of China.</title>
        <authorList>
            <person name="Ge Y."/>
        </authorList>
    </citation>
    <scope>NUCLEOTIDE SEQUENCE [LARGE SCALE GENOMIC DNA]</scope>
    <source>
        <strain evidence="11 14">J316</strain>
    </source>
</reference>
<protein>
    <recommendedName>
        <fullName evidence="10">Flagellar protein FliL</fullName>
    </recommendedName>
</protein>
<keyword evidence="10" id="KW-0997">Cell inner membrane</keyword>
<evidence type="ECO:0000256" key="10">
    <source>
        <dbReference type="RuleBase" id="RU364125"/>
    </source>
</evidence>
<keyword evidence="8 10" id="KW-1133">Transmembrane helix</keyword>
<accession>A0A6I6EQJ9</accession>
<evidence type="ECO:0000256" key="8">
    <source>
        <dbReference type="ARBA" id="ARBA00022989"/>
    </source>
</evidence>
<dbReference type="Proteomes" id="UP000424752">
    <property type="component" value="Chromosome"/>
</dbReference>
<dbReference type="GO" id="GO:0071973">
    <property type="term" value="P:bacterial-type flagellum-dependent cell motility"/>
    <property type="evidence" value="ECO:0007669"/>
    <property type="project" value="InterPro"/>
</dbReference>
<evidence type="ECO:0000313" key="13">
    <source>
        <dbReference type="Proteomes" id="UP000424752"/>
    </source>
</evidence>
<evidence type="ECO:0000256" key="4">
    <source>
        <dbReference type="ARBA" id="ARBA00022475"/>
    </source>
</evidence>
<comment type="function">
    <text evidence="1 10">Controls the rotational direction of flagella during chemotaxis.</text>
</comment>
<evidence type="ECO:0000256" key="1">
    <source>
        <dbReference type="ARBA" id="ARBA00002254"/>
    </source>
</evidence>
<evidence type="ECO:0000313" key="12">
    <source>
        <dbReference type="EMBL" id="QGU88506.1"/>
    </source>
</evidence>
<evidence type="ECO:0000313" key="14">
    <source>
        <dbReference type="Proteomes" id="UP000480164"/>
    </source>
</evidence>
<dbReference type="EMBL" id="CP046509">
    <property type="protein sequence ID" value="QGU88506.1"/>
    <property type="molecule type" value="Genomic_DNA"/>
</dbReference>
<evidence type="ECO:0000256" key="7">
    <source>
        <dbReference type="ARBA" id="ARBA00022779"/>
    </source>
</evidence>
<dbReference type="KEGG" id="erwi:GN242_15340"/>
<organism evidence="12 13">
    <name type="scientific">Erwinia sorbitola</name>
    <dbReference type="NCBI Taxonomy" id="2681984"/>
    <lineage>
        <taxon>Bacteria</taxon>
        <taxon>Pseudomonadati</taxon>
        <taxon>Pseudomonadota</taxon>
        <taxon>Gammaproteobacteria</taxon>
        <taxon>Enterobacterales</taxon>
        <taxon>Erwiniaceae</taxon>
        <taxon>Erwinia</taxon>
    </lineage>
</organism>
<keyword evidence="7 10" id="KW-0283">Flagellar rotation</keyword>
<keyword evidence="12" id="KW-0966">Cell projection</keyword>
<sequence>MTFMKTILINFILVLVTALVTAVLVLFGSQHLNKKDDEGSSISLFSSSPAEKEEKNLQFVEIKNLMITLKSDSAKERYLLLDLALTTNDESQSERAESLLPKIKGIAVDILTSMEYGEVRGMSATELRSMMMERYKSAFKSIDVTIPFEDVTISKMVFQ</sequence>
<evidence type="ECO:0000256" key="9">
    <source>
        <dbReference type="ARBA" id="ARBA00023136"/>
    </source>
</evidence>
<evidence type="ECO:0000313" key="11">
    <source>
        <dbReference type="EMBL" id="MTD26942.1"/>
    </source>
</evidence>
<comment type="subcellular location">
    <subcellularLocation>
        <location evidence="10">Cell inner membrane</location>
    </subcellularLocation>
    <subcellularLocation>
        <location evidence="2">Cell membrane</location>
        <topology evidence="2">Single-pass membrane protein</topology>
    </subcellularLocation>
</comment>
<dbReference type="GO" id="GO:0009425">
    <property type="term" value="C:bacterial-type flagellum basal body"/>
    <property type="evidence" value="ECO:0007669"/>
    <property type="project" value="InterPro"/>
</dbReference>
<evidence type="ECO:0000256" key="6">
    <source>
        <dbReference type="ARBA" id="ARBA00022692"/>
    </source>
</evidence>
<dbReference type="GO" id="GO:0005886">
    <property type="term" value="C:plasma membrane"/>
    <property type="evidence" value="ECO:0007669"/>
    <property type="project" value="UniProtKB-SubCell"/>
</dbReference>
<dbReference type="EMBL" id="WLZX01000002">
    <property type="protein sequence ID" value="MTD26942.1"/>
    <property type="molecule type" value="Genomic_DNA"/>
</dbReference>
<feature type="transmembrane region" description="Helical" evidence="10">
    <location>
        <begin position="6"/>
        <end position="27"/>
    </location>
</feature>
<keyword evidence="12" id="KW-0282">Flagellum</keyword>
<keyword evidence="5 10" id="KW-0145">Chemotaxis</keyword>
<dbReference type="AlphaFoldDB" id="A0A6I6EQJ9"/>
<evidence type="ECO:0000256" key="5">
    <source>
        <dbReference type="ARBA" id="ARBA00022500"/>
    </source>
</evidence>
<evidence type="ECO:0000256" key="2">
    <source>
        <dbReference type="ARBA" id="ARBA00004162"/>
    </source>
</evidence>
<proteinExistence type="inferred from homology"/>
<dbReference type="Proteomes" id="UP000480164">
    <property type="component" value="Unassembled WGS sequence"/>
</dbReference>
<keyword evidence="9 10" id="KW-0472">Membrane</keyword>
<gene>
    <name evidence="11" type="ORF">GK011_08330</name>
    <name evidence="12" type="ORF">GN242_15340</name>
</gene>
<keyword evidence="4" id="KW-1003">Cell membrane</keyword>
<dbReference type="Pfam" id="PF03748">
    <property type="entry name" value="FliL"/>
    <property type="match status" value="1"/>
</dbReference>
<dbReference type="InterPro" id="IPR005503">
    <property type="entry name" value="FliL"/>
</dbReference>
<reference evidence="12 13" key="2">
    <citation type="submission" date="2019-12" db="EMBL/GenBank/DDBJ databases">
        <title>Erwinia sp. nov., isolated from droppings of birds in the Qinghai-Tiebt plateau of China.</title>
        <authorList>
            <person name="Ge Y."/>
        </authorList>
    </citation>
    <scope>NUCLEOTIDE SEQUENCE [LARGE SCALE GENOMIC DNA]</scope>
    <source>
        <strain evidence="12 13">J780</strain>
    </source>
</reference>
<keyword evidence="6 10" id="KW-0812">Transmembrane</keyword>
<name>A0A6I6EQJ9_9GAMM</name>
<comment type="similarity">
    <text evidence="3 10">Belongs to the FliL family.</text>
</comment>
<evidence type="ECO:0000256" key="3">
    <source>
        <dbReference type="ARBA" id="ARBA00008281"/>
    </source>
</evidence>
<keyword evidence="14" id="KW-1185">Reference proteome</keyword>
<accession>A0A6L6GQS3</accession>
<keyword evidence="12" id="KW-0969">Cilium</keyword>